<feature type="region of interest" description="Disordered" evidence="1">
    <location>
        <begin position="1"/>
        <end position="33"/>
    </location>
</feature>
<name>M2VTP5_GALSU</name>
<proteinExistence type="predicted"/>
<sequence length="173" mass="19814">MEYLGPNRRGRPGKSYGVKSRRSASVSNRPPRKESFLWDNSKRFIEDESGKDAEFFSLDLETSSSPLLKRTVLEDDIVDDENFSFIEKFEFSIRDLSPGEISRKVLYSTASDSQSFSQKVHFLDVEFDSAKDSNSVKKIEVETADEKKQSDIELLSSASNEAFDDWFDKLNLK</sequence>
<reference evidence="3" key="1">
    <citation type="journal article" date="2013" name="Science">
        <title>Gene transfer from bacteria and archaea facilitated evolution of an extremophilic eukaryote.</title>
        <authorList>
            <person name="Schonknecht G."/>
            <person name="Chen W.H."/>
            <person name="Ternes C.M."/>
            <person name="Barbier G.G."/>
            <person name="Shrestha R.P."/>
            <person name="Stanke M."/>
            <person name="Brautigam A."/>
            <person name="Baker B.J."/>
            <person name="Banfield J.F."/>
            <person name="Garavito R.M."/>
            <person name="Carr K."/>
            <person name="Wilkerson C."/>
            <person name="Rensing S.A."/>
            <person name="Gagneul D."/>
            <person name="Dickenson N.E."/>
            <person name="Oesterhelt C."/>
            <person name="Lercher M.J."/>
            <person name="Weber A.P."/>
        </authorList>
    </citation>
    <scope>NUCLEOTIDE SEQUENCE [LARGE SCALE GENOMIC DNA]</scope>
    <source>
        <strain evidence="3">074W</strain>
    </source>
</reference>
<dbReference type="KEGG" id="gsl:Gasu_58140"/>
<dbReference type="EMBL" id="KB454546">
    <property type="protein sequence ID" value="EME26581.1"/>
    <property type="molecule type" value="Genomic_DNA"/>
</dbReference>
<evidence type="ECO:0000256" key="1">
    <source>
        <dbReference type="SAM" id="MobiDB-lite"/>
    </source>
</evidence>
<gene>
    <name evidence="2" type="ORF">Gasu_58140</name>
</gene>
<dbReference type="GeneID" id="17085547"/>
<keyword evidence="3" id="KW-1185">Reference proteome</keyword>
<dbReference type="Proteomes" id="UP000030680">
    <property type="component" value="Unassembled WGS sequence"/>
</dbReference>
<evidence type="ECO:0000313" key="2">
    <source>
        <dbReference type="EMBL" id="EME26581.1"/>
    </source>
</evidence>
<dbReference type="Gramene" id="EME26581">
    <property type="protein sequence ID" value="EME26581"/>
    <property type="gene ID" value="Gasu_58140"/>
</dbReference>
<dbReference type="AlphaFoldDB" id="M2VTP5"/>
<organism evidence="2 3">
    <name type="scientific">Galdieria sulphuraria</name>
    <name type="common">Red alga</name>
    <dbReference type="NCBI Taxonomy" id="130081"/>
    <lineage>
        <taxon>Eukaryota</taxon>
        <taxon>Rhodophyta</taxon>
        <taxon>Bangiophyceae</taxon>
        <taxon>Galdieriales</taxon>
        <taxon>Galdieriaceae</taxon>
        <taxon>Galdieria</taxon>
    </lineage>
</organism>
<protein>
    <submittedName>
        <fullName evidence="2">Uncharacterized protein</fullName>
    </submittedName>
</protein>
<evidence type="ECO:0000313" key="3">
    <source>
        <dbReference type="Proteomes" id="UP000030680"/>
    </source>
</evidence>
<accession>M2VTP5</accession>
<dbReference type="OrthoDB" id="10440695at2759"/>
<dbReference type="RefSeq" id="XP_005703101.1">
    <property type="nucleotide sequence ID" value="XM_005703044.1"/>
</dbReference>